<evidence type="ECO:0000256" key="5">
    <source>
        <dbReference type="ARBA" id="ARBA00022989"/>
    </source>
</evidence>
<proteinExistence type="inferred from homology"/>
<dbReference type="EMBL" id="QJKB01000001">
    <property type="protein sequence ID" value="PXX46591.1"/>
    <property type="molecule type" value="Genomic_DNA"/>
</dbReference>
<dbReference type="AlphaFoldDB" id="A0A318JCG1"/>
<evidence type="ECO:0000256" key="2">
    <source>
        <dbReference type="ARBA" id="ARBA00022475"/>
    </source>
</evidence>
<dbReference type="InterPro" id="IPR000297">
    <property type="entry name" value="PPIase_PpiC"/>
</dbReference>
<keyword evidence="2" id="KW-1003">Cell membrane</keyword>
<evidence type="ECO:0000256" key="11">
    <source>
        <dbReference type="PROSITE-ProRule" id="PRU00278"/>
    </source>
</evidence>
<evidence type="ECO:0000256" key="8">
    <source>
        <dbReference type="ARBA" id="ARBA00038408"/>
    </source>
</evidence>
<evidence type="ECO:0000313" key="13">
    <source>
        <dbReference type="EMBL" id="PXX46591.1"/>
    </source>
</evidence>
<comment type="subcellular location">
    <subcellularLocation>
        <location evidence="1">Cell inner membrane</location>
        <topology evidence="1">Single-pass type II membrane protein</topology>
        <orientation evidence="1">Periplasmic side</orientation>
    </subcellularLocation>
</comment>
<keyword evidence="11" id="KW-0697">Rotamase</keyword>
<dbReference type="Proteomes" id="UP000247792">
    <property type="component" value="Unassembled WGS sequence"/>
</dbReference>
<keyword evidence="6" id="KW-0472">Membrane</keyword>
<evidence type="ECO:0000256" key="7">
    <source>
        <dbReference type="ARBA" id="ARBA00023186"/>
    </source>
</evidence>
<evidence type="ECO:0000256" key="3">
    <source>
        <dbReference type="ARBA" id="ARBA00022519"/>
    </source>
</evidence>
<dbReference type="SUPFAM" id="SSF109998">
    <property type="entry name" value="Triger factor/SurA peptide-binding domain-like"/>
    <property type="match status" value="1"/>
</dbReference>
<feature type="domain" description="PpiC" evidence="12">
    <location>
        <begin position="266"/>
        <end position="370"/>
    </location>
</feature>
<protein>
    <recommendedName>
        <fullName evidence="9">Periplasmic chaperone PpiD</fullName>
    </recommendedName>
    <alternativeName>
        <fullName evidence="10">Periplasmic folding chaperone</fullName>
    </alternativeName>
</protein>
<evidence type="ECO:0000313" key="14">
    <source>
        <dbReference type="Proteomes" id="UP000247792"/>
    </source>
</evidence>
<keyword evidence="14" id="KW-1185">Reference proteome</keyword>
<organism evidence="13 14">
    <name type="scientific">Undibacterium pigrum</name>
    <dbReference type="NCBI Taxonomy" id="401470"/>
    <lineage>
        <taxon>Bacteria</taxon>
        <taxon>Pseudomonadati</taxon>
        <taxon>Pseudomonadota</taxon>
        <taxon>Betaproteobacteria</taxon>
        <taxon>Burkholderiales</taxon>
        <taxon>Oxalobacteraceae</taxon>
        <taxon>Undibacterium</taxon>
    </lineage>
</organism>
<dbReference type="Gene3D" id="1.10.4030.10">
    <property type="entry name" value="Porin chaperone SurA, peptide-binding domain"/>
    <property type="match status" value="1"/>
</dbReference>
<keyword evidence="7" id="KW-0143">Chaperone</keyword>
<evidence type="ECO:0000256" key="6">
    <source>
        <dbReference type="ARBA" id="ARBA00023136"/>
    </source>
</evidence>
<reference evidence="13 14" key="1">
    <citation type="submission" date="2018-05" db="EMBL/GenBank/DDBJ databases">
        <title>Genomic Encyclopedia of Type Strains, Phase IV (KMG-IV): sequencing the most valuable type-strain genomes for metagenomic binning, comparative biology and taxonomic classification.</title>
        <authorList>
            <person name="Goeker M."/>
        </authorList>
    </citation>
    <scope>NUCLEOTIDE SEQUENCE [LARGE SCALE GENOMIC DNA]</scope>
    <source>
        <strain evidence="13 14">DSM 19792</strain>
    </source>
</reference>
<dbReference type="PROSITE" id="PS50198">
    <property type="entry name" value="PPIC_PPIASE_2"/>
    <property type="match status" value="1"/>
</dbReference>
<dbReference type="RefSeq" id="WP_110253059.1">
    <property type="nucleotide sequence ID" value="NZ_QJKB01000001.1"/>
</dbReference>
<keyword evidence="11 13" id="KW-0413">Isomerase</keyword>
<evidence type="ECO:0000256" key="4">
    <source>
        <dbReference type="ARBA" id="ARBA00022692"/>
    </source>
</evidence>
<keyword evidence="5" id="KW-1133">Transmembrane helix</keyword>
<dbReference type="SUPFAM" id="SSF54534">
    <property type="entry name" value="FKBP-like"/>
    <property type="match status" value="1"/>
</dbReference>
<dbReference type="GO" id="GO:0005886">
    <property type="term" value="C:plasma membrane"/>
    <property type="evidence" value="ECO:0007669"/>
    <property type="project" value="UniProtKB-SubCell"/>
</dbReference>
<dbReference type="OrthoDB" id="9812372at2"/>
<evidence type="ECO:0000256" key="1">
    <source>
        <dbReference type="ARBA" id="ARBA00004382"/>
    </source>
</evidence>
<keyword evidence="4" id="KW-0812">Transmembrane</keyword>
<accession>A0A318JCG1</accession>
<dbReference type="Gene3D" id="3.10.50.40">
    <property type="match status" value="1"/>
</dbReference>
<comment type="similarity">
    <text evidence="8">Belongs to the PpiD chaperone family.</text>
</comment>
<dbReference type="InterPro" id="IPR046357">
    <property type="entry name" value="PPIase_dom_sf"/>
</dbReference>
<keyword evidence="3" id="KW-0997">Cell inner membrane</keyword>
<comment type="caution">
    <text evidence="13">The sequence shown here is derived from an EMBL/GenBank/DDBJ whole genome shotgun (WGS) entry which is preliminary data.</text>
</comment>
<dbReference type="InterPro" id="IPR052029">
    <property type="entry name" value="PpiD_chaperone"/>
</dbReference>
<dbReference type="Pfam" id="PF13624">
    <property type="entry name" value="SurA_N_3"/>
    <property type="match status" value="1"/>
</dbReference>
<gene>
    <name evidence="13" type="ORF">DFR42_101163</name>
</gene>
<dbReference type="PANTHER" id="PTHR47529">
    <property type="entry name" value="PEPTIDYL-PROLYL CIS-TRANS ISOMERASE D"/>
    <property type="match status" value="1"/>
</dbReference>
<evidence type="ECO:0000256" key="10">
    <source>
        <dbReference type="ARBA" id="ARBA00042775"/>
    </source>
</evidence>
<dbReference type="PANTHER" id="PTHR47529:SF1">
    <property type="entry name" value="PERIPLASMIC CHAPERONE PPID"/>
    <property type="match status" value="1"/>
</dbReference>
<evidence type="ECO:0000259" key="12">
    <source>
        <dbReference type="PROSITE" id="PS50198"/>
    </source>
</evidence>
<dbReference type="Pfam" id="PF13616">
    <property type="entry name" value="Rotamase_3"/>
    <property type="match status" value="1"/>
</dbReference>
<dbReference type="GO" id="GO:0003755">
    <property type="term" value="F:peptidyl-prolyl cis-trans isomerase activity"/>
    <property type="evidence" value="ECO:0007669"/>
    <property type="project" value="UniProtKB-KW"/>
</dbReference>
<name>A0A318JCG1_9BURK</name>
<dbReference type="InterPro" id="IPR027304">
    <property type="entry name" value="Trigger_fact/SurA_dom_sf"/>
</dbReference>
<evidence type="ECO:0000256" key="9">
    <source>
        <dbReference type="ARBA" id="ARBA00040743"/>
    </source>
</evidence>
<sequence>MFEFIRSHQRLMQILLAVLILPSLVLFGNTDALRSIGKEEGIAKVAGVPITQAEFDLALRDQLDRMRQMYGPQFDAKMLNTVEARQSILDELIDRKAIAAEIAVRKLAIADTTLQDKIAKSPGMLKADGHFDNEQYTRLLAQQGMTPVMFEQRLRQDMVLQQLLSPVQAGAFVPKTVADRFSAINEQEREVQMLMYKPGDFAAKVKVTDEMLKAYYEKNSAQFAIPEQINAEYVVLNSEALAEQITVTDAEVQAYYKSNEKSYTTEEQRRASHILIAVSKDSSAADKAKAKTKAADILAQLKKKPEDFAKLAKENSDDPGTKEKGGDLDFFGRPSGMVPEFEESAFKLKQGEISDLVQTEFGFHIITITAIKPATVKALDEVKAQISAEIKKQKAVKAYAEAAETFGNMLYEQADSLKPVAEKLKLKIQTANGLTRISKPGVPATVEVNNSKFLTALFSDDVVKKKHNTEAIEIAPNTKIAGRILEYKAASKRPFEEVKASIQAQVTATEAAALAEKEGIAKLAALKAADSTAGFTEAKMVSRLKNQDIPSAALLDLMRADTQKLPAFVGTALGNAGYVIFRIGKVTAGTPDVARRASEAQQLANMQSSQNMYAYLELLKQRAKVTVNKTAVTAPVTAAP</sequence>